<comment type="subunit">
    <text evidence="7">The complex comprises the extracytoplasmic solute receptor protein and the two transmembrane proteins.</text>
</comment>
<dbReference type="OrthoDB" id="6183232at2"/>
<protein>
    <recommendedName>
        <fullName evidence="7">TRAP transporter small permease protein</fullName>
    </recommendedName>
</protein>
<evidence type="ECO:0000259" key="8">
    <source>
        <dbReference type="Pfam" id="PF04290"/>
    </source>
</evidence>
<evidence type="ECO:0000256" key="4">
    <source>
        <dbReference type="ARBA" id="ARBA00022692"/>
    </source>
</evidence>
<reference evidence="10" key="1">
    <citation type="submission" date="2018-03" db="EMBL/GenBank/DDBJ databases">
        <authorList>
            <person name="Rodrigo-Torres L."/>
            <person name="Arahal R. D."/>
            <person name="Lucena T."/>
        </authorList>
    </citation>
    <scope>NUCLEOTIDE SEQUENCE [LARGE SCALE GENOMIC DNA]</scope>
    <source>
        <strain evidence="10">CECT 8871</strain>
    </source>
</reference>
<sequence length="196" mass="21307">MKRFHALSAALKIKFLLGGPELATYRFFEQLSKAAAIFGGLVLIGITILTCASIAGRAMIGLGLGPIKGDFELVEAGVAIAVCAFLPWCQMQRGHATVDLFTNMLPIDVNRWINLISEALMAMALAVMTWKLWDGMANKFEYGDTTFILEMPVWWPYLACFIVLVLACVVAAYLVFARAVEASTKTNIISGSGAVH</sequence>
<evidence type="ECO:0000256" key="5">
    <source>
        <dbReference type="ARBA" id="ARBA00022989"/>
    </source>
</evidence>
<name>A0A2R8B1C4_9RHOB</name>
<keyword evidence="4 7" id="KW-0812">Transmembrane</keyword>
<proteinExistence type="inferred from homology"/>
<evidence type="ECO:0000256" key="1">
    <source>
        <dbReference type="ARBA" id="ARBA00004651"/>
    </source>
</evidence>
<feature type="transmembrane region" description="Helical" evidence="7">
    <location>
        <begin position="153"/>
        <end position="176"/>
    </location>
</feature>
<dbReference type="RefSeq" id="WP_009574123.1">
    <property type="nucleotide sequence ID" value="NZ_OMOJ01000019.1"/>
</dbReference>
<evidence type="ECO:0000256" key="2">
    <source>
        <dbReference type="ARBA" id="ARBA00022448"/>
    </source>
</evidence>
<organism evidence="9 10">
    <name type="scientific">Pseudoprimorskyibacter insulae</name>
    <dbReference type="NCBI Taxonomy" id="1695997"/>
    <lineage>
        <taxon>Bacteria</taxon>
        <taxon>Pseudomonadati</taxon>
        <taxon>Pseudomonadota</taxon>
        <taxon>Alphaproteobacteria</taxon>
        <taxon>Rhodobacterales</taxon>
        <taxon>Paracoccaceae</taxon>
        <taxon>Pseudoprimorskyibacter</taxon>
    </lineage>
</organism>
<evidence type="ECO:0000256" key="6">
    <source>
        <dbReference type="ARBA" id="ARBA00023136"/>
    </source>
</evidence>
<keyword evidence="6 7" id="KW-0472">Membrane</keyword>
<evidence type="ECO:0000313" key="9">
    <source>
        <dbReference type="EMBL" id="SPF82037.1"/>
    </source>
</evidence>
<keyword evidence="5 7" id="KW-1133">Transmembrane helix</keyword>
<dbReference type="Proteomes" id="UP000244904">
    <property type="component" value="Unassembled WGS sequence"/>
</dbReference>
<dbReference type="EMBL" id="OMOJ01000019">
    <property type="protein sequence ID" value="SPF82037.1"/>
    <property type="molecule type" value="Genomic_DNA"/>
</dbReference>
<keyword evidence="3" id="KW-1003">Cell membrane</keyword>
<accession>A0A2R8B1C4</accession>
<feature type="transmembrane region" description="Helical" evidence="7">
    <location>
        <begin position="72"/>
        <end position="91"/>
    </location>
</feature>
<comment type="subcellular location">
    <subcellularLocation>
        <location evidence="7">Cell inner membrane</location>
        <topology evidence="7">Multi-pass membrane protein</topology>
    </subcellularLocation>
    <subcellularLocation>
        <location evidence="1">Cell membrane</location>
        <topology evidence="1">Multi-pass membrane protein</topology>
    </subcellularLocation>
</comment>
<evidence type="ECO:0000256" key="7">
    <source>
        <dbReference type="RuleBase" id="RU369079"/>
    </source>
</evidence>
<keyword evidence="10" id="KW-1185">Reference proteome</keyword>
<comment type="function">
    <text evidence="7">Part of the tripartite ATP-independent periplasmic (TRAP) transport system.</text>
</comment>
<feature type="domain" description="Tripartite ATP-independent periplasmic transporters DctQ component" evidence="8">
    <location>
        <begin position="46"/>
        <end position="176"/>
    </location>
</feature>
<dbReference type="AlphaFoldDB" id="A0A2R8B1C4"/>
<dbReference type="GO" id="GO:0005886">
    <property type="term" value="C:plasma membrane"/>
    <property type="evidence" value="ECO:0007669"/>
    <property type="project" value="UniProtKB-SubCell"/>
</dbReference>
<dbReference type="InterPro" id="IPR055348">
    <property type="entry name" value="DctQ"/>
</dbReference>
<evidence type="ECO:0000313" key="10">
    <source>
        <dbReference type="Proteomes" id="UP000244904"/>
    </source>
</evidence>
<gene>
    <name evidence="9" type="ORF">PRI8871_03865</name>
</gene>
<dbReference type="Pfam" id="PF04290">
    <property type="entry name" value="DctQ"/>
    <property type="match status" value="1"/>
</dbReference>
<feature type="transmembrane region" description="Helical" evidence="7">
    <location>
        <begin position="35"/>
        <end position="60"/>
    </location>
</feature>
<keyword evidence="7" id="KW-0997">Cell inner membrane</keyword>
<comment type="similarity">
    <text evidence="7">Belongs to the TRAP transporter small permease family.</text>
</comment>
<evidence type="ECO:0000256" key="3">
    <source>
        <dbReference type="ARBA" id="ARBA00022475"/>
    </source>
</evidence>
<dbReference type="GO" id="GO:0022857">
    <property type="term" value="F:transmembrane transporter activity"/>
    <property type="evidence" value="ECO:0007669"/>
    <property type="project" value="UniProtKB-UniRule"/>
</dbReference>
<keyword evidence="2 7" id="KW-0813">Transport</keyword>
<feature type="transmembrane region" description="Helical" evidence="7">
    <location>
        <begin position="112"/>
        <end position="133"/>
    </location>
</feature>